<gene>
    <name evidence="2" type="ORF">RIB2604_02103210</name>
</gene>
<organism evidence="2 3">
    <name type="scientific">Aspergillus kawachii</name>
    <name type="common">White koji mold</name>
    <name type="synonym">Aspergillus awamori var. kawachi</name>
    <dbReference type="NCBI Taxonomy" id="1069201"/>
    <lineage>
        <taxon>Eukaryota</taxon>
        <taxon>Fungi</taxon>
        <taxon>Dikarya</taxon>
        <taxon>Ascomycota</taxon>
        <taxon>Pezizomycotina</taxon>
        <taxon>Eurotiomycetes</taxon>
        <taxon>Eurotiomycetidae</taxon>
        <taxon>Eurotiales</taxon>
        <taxon>Aspergillaceae</taxon>
        <taxon>Aspergillus</taxon>
        <taxon>Aspergillus subgen. Circumdati</taxon>
    </lineage>
</organism>
<protein>
    <submittedName>
        <fullName evidence="2">Dienelactone hydrolase</fullName>
    </submittedName>
</protein>
<feature type="domain" description="Dienelactone hydrolase" evidence="1">
    <location>
        <begin position="67"/>
        <end position="268"/>
    </location>
</feature>
<dbReference type="PANTHER" id="PTHR17630:SF44">
    <property type="entry name" value="PROTEIN AIM2"/>
    <property type="match status" value="1"/>
</dbReference>
<accession>A0A146FMR5</accession>
<dbReference type="InterPro" id="IPR029058">
    <property type="entry name" value="AB_hydrolase_fold"/>
</dbReference>
<dbReference type="PANTHER" id="PTHR17630">
    <property type="entry name" value="DIENELACTONE HYDROLASE"/>
    <property type="match status" value="1"/>
</dbReference>
<dbReference type="Proteomes" id="UP000075230">
    <property type="component" value="Unassembled WGS sequence"/>
</dbReference>
<dbReference type="Gene3D" id="3.40.50.1820">
    <property type="entry name" value="alpha/beta hydrolase"/>
    <property type="match status" value="1"/>
</dbReference>
<dbReference type="SUPFAM" id="SSF53474">
    <property type="entry name" value="alpha/beta-Hydrolases"/>
    <property type="match status" value="1"/>
</dbReference>
<proteinExistence type="predicted"/>
<name>A0A146FMR5_ASPKA</name>
<reference evidence="3" key="2">
    <citation type="submission" date="2016-02" db="EMBL/GenBank/DDBJ databases">
        <title>Genome sequencing of Aspergillus luchuensis NBRC 4314.</title>
        <authorList>
            <person name="Yamada O."/>
        </authorList>
    </citation>
    <scope>NUCLEOTIDE SEQUENCE [LARGE SCALE GENOMIC DNA]</scope>
    <source>
        <strain evidence="3">RIB 2604</strain>
    </source>
</reference>
<keyword evidence="2" id="KW-0378">Hydrolase</keyword>
<evidence type="ECO:0000313" key="2">
    <source>
        <dbReference type="EMBL" id="GAT26639.1"/>
    </source>
</evidence>
<evidence type="ECO:0000313" key="3">
    <source>
        <dbReference type="Proteomes" id="UP000075230"/>
    </source>
</evidence>
<comment type="caution">
    <text evidence="2">The sequence shown here is derived from an EMBL/GenBank/DDBJ whole genome shotgun (WGS) entry which is preliminary data.</text>
</comment>
<reference evidence="2 3" key="1">
    <citation type="journal article" date="2016" name="DNA Res.">
        <title>Genome sequence of Aspergillus luchuensis NBRC 4314.</title>
        <authorList>
            <person name="Yamada O."/>
            <person name="Machida M."/>
            <person name="Hosoyama A."/>
            <person name="Goto M."/>
            <person name="Takahashi T."/>
            <person name="Futagami T."/>
            <person name="Yamagata Y."/>
            <person name="Takeuchi M."/>
            <person name="Kobayashi T."/>
            <person name="Koike H."/>
            <person name="Abe K."/>
            <person name="Asai K."/>
            <person name="Arita M."/>
            <person name="Fujita N."/>
            <person name="Fukuda K."/>
            <person name="Higa K."/>
            <person name="Horikawa H."/>
            <person name="Ishikawa T."/>
            <person name="Jinno K."/>
            <person name="Kato Y."/>
            <person name="Kirimura K."/>
            <person name="Mizutani O."/>
            <person name="Nakasone K."/>
            <person name="Sano M."/>
            <person name="Shiraishi Y."/>
            <person name="Tsukahara M."/>
            <person name="Gomi K."/>
        </authorList>
    </citation>
    <scope>NUCLEOTIDE SEQUENCE [LARGE SCALE GENOMIC DNA]</scope>
    <source>
        <strain evidence="2 3">RIB 2604</strain>
    </source>
</reference>
<dbReference type="InterPro" id="IPR002925">
    <property type="entry name" value="Dienelactn_hydro"/>
</dbReference>
<dbReference type="VEuPathDB" id="FungiDB:ASPFODRAFT_39087"/>
<evidence type="ECO:0000259" key="1">
    <source>
        <dbReference type="Pfam" id="PF01738"/>
    </source>
</evidence>
<dbReference type="AlphaFoldDB" id="A0A146FMR5"/>
<dbReference type="GO" id="GO:0016787">
    <property type="term" value="F:hydrolase activity"/>
    <property type="evidence" value="ECO:0007669"/>
    <property type="project" value="UniProtKB-KW"/>
</dbReference>
<dbReference type="EMBL" id="BCWF01000021">
    <property type="protein sequence ID" value="GAT26639.1"/>
    <property type="molecule type" value="Genomic_DNA"/>
</dbReference>
<dbReference type="Pfam" id="PF01738">
    <property type="entry name" value="DLH"/>
    <property type="match status" value="1"/>
</dbReference>
<sequence length="269" mass="29655">MASLPAGSCCYQGVKHEGEAKGSFSQLNDFEIYTSSPADKSTENGILVYVMPLAMAPRKIKLTKGSITDVIGHRFINAQLIADQFAANGYFVMMPDLFDNDAIPLNRPDGFDIMAWKGGAYHKDKKPHTPEIVDPIIEACIKEMRTKYGCKKIGAVGYCFGGKYVVRHLRPGQIDAGYTAHPSFVESEELKAIKGPLAIAAAETDAIFSAEKRHESEEILKDSGFPYQINLYSGVAHGFAVRGDPANRTVQYAKENAFLQAVQWFKEHL</sequence>